<feature type="region of interest" description="Disordered" evidence="1">
    <location>
        <begin position="63"/>
        <end position="82"/>
    </location>
</feature>
<dbReference type="Pfam" id="PF19891">
    <property type="entry name" value="DUF6364"/>
    <property type="match status" value="1"/>
</dbReference>
<dbReference type="SUPFAM" id="SSF47598">
    <property type="entry name" value="Ribbon-helix-helix"/>
    <property type="match status" value="1"/>
</dbReference>
<organism evidence="2 3">
    <name type="scientific">Natronogracilivirga saccharolytica</name>
    <dbReference type="NCBI Taxonomy" id="2812953"/>
    <lineage>
        <taxon>Bacteria</taxon>
        <taxon>Pseudomonadati</taxon>
        <taxon>Balneolota</taxon>
        <taxon>Balneolia</taxon>
        <taxon>Balneolales</taxon>
        <taxon>Cyclonatronaceae</taxon>
        <taxon>Natronogracilivirga</taxon>
    </lineage>
</organism>
<accession>A0A8J7UST1</accession>
<dbReference type="EMBL" id="JAFIDN010000002">
    <property type="protein sequence ID" value="MBP3191856.1"/>
    <property type="molecule type" value="Genomic_DNA"/>
</dbReference>
<evidence type="ECO:0000256" key="1">
    <source>
        <dbReference type="SAM" id="MobiDB-lite"/>
    </source>
</evidence>
<evidence type="ECO:0000313" key="3">
    <source>
        <dbReference type="Proteomes" id="UP000673975"/>
    </source>
</evidence>
<proteinExistence type="predicted"/>
<evidence type="ECO:0000313" key="2">
    <source>
        <dbReference type="EMBL" id="MBP3191856.1"/>
    </source>
</evidence>
<dbReference type="InterPro" id="IPR045944">
    <property type="entry name" value="DUF6364"/>
</dbReference>
<keyword evidence="3" id="KW-1185">Reference proteome</keyword>
<name>A0A8J7UST1_9BACT</name>
<dbReference type="RefSeq" id="WP_210510682.1">
    <property type="nucleotide sequence ID" value="NZ_JAFIDN010000002.1"/>
</dbReference>
<feature type="compositionally biased region" description="Basic and acidic residues" evidence="1">
    <location>
        <begin position="69"/>
        <end position="82"/>
    </location>
</feature>
<protein>
    <submittedName>
        <fullName evidence="2">Uncharacterized protein</fullName>
    </submittedName>
</protein>
<dbReference type="AlphaFoldDB" id="A0A8J7UST1"/>
<sequence>MKKKLTLVIDDEVIERAKRHARAQNTSVSDMVESYLAEQTREEAWSPPAGSVLVRLTGAVTPDATAASDDERLERALREKYG</sequence>
<dbReference type="InterPro" id="IPR010985">
    <property type="entry name" value="Ribbon_hlx_hlx"/>
</dbReference>
<dbReference type="Proteomes" id="UP000673975">
    <property type="component" value="Unassembled WGS sequence"/>
</dbReference>
<reference evidence="2" key="1">
    <citation type="submission" date="2021-02" db="EMBL/GenBank/DDBJ databases">
        <title>Natronogracilivirga saccharolytica gen. nov. sp. nov. a new anaerobic, haloalkiliphilic carbohydrate-fermenting bacterium from soda lake and proposing of Cyclonatronumiaceae fam. nov. in the phylum Balneolaeota.</title>
        <authorList>
            <person name="Zhilina T.N."/>
            <person name="Sorokin D.Y."/>
            <person name="Zavarzina D.G."/>
            <person name="Toshchakov S.V."/>
            <person name="Kublanov I.V."/>
        </authorList>
    </citation>
    <scope>NUCLEOTIDE SEQUENCE</scope>
    <source>
        <strain evidence="2">Z-1702</strain>
    </source>
</reference>
<comment type="caution">
    <text evidence="2">The sequence shown here is derived from an EMBL/GenBank/DDBJ whole genome shotgun (WGS) entry which is preliminary data.</text>
</comment>
<dbReference type="GO" id="GO:0006355">
    <property type="term" value="P:regulation of DNA-templated transcription"/>
    <property type="evidence" value="ECO:0007669"/>
    <property type="project" value="InterPro"/>
</dbReference>
<gene>
    <name evidence="2" type="ORF">NATSA_04175</name>
</gene>